<dbReference type="InterPro" id="IPR038084">
    <property type="entry name" value="PduO/GlcC-like_sf"/>
</dbReference>
<gene>
    <name evidence="1" type="ORF">SAMN05421841_3274</name>
</gene>
<evidence type="ECO:0000313" key="2">
    <source>
        <dbReference type="Proteomes" id="UP000199469"/>
    </source>
</evidence>
<dbReference type="Proteomes" id="UP000199469">
    <property type="component" value="Unassembled WGS sequence"/>
</dbReference>
<dbReference type="Pfam" id="PF03928">
    <property type="entry name" value="HbpS-like"/>
    <property type="match status" value="1"/>
</dbReference>
<dbReference type="PANTHER" id="PTHR34309">
    <property type="entry name" value="SLR1406 PROTEIN"/>
    <property type="match status" value="1"/>
</dbReference>
<name>A0A1I0RUQ7_9FLAO</name>
<evidence type="ECO:0000313" key="1">
    <source>
        <dbReference type="EMBL" id="SEW45067.1"/>
    </source>
</evidence>
<dbReference type="PANTHER" id="PTHR34309:SF1">
    <property type="entry name" value="PROTEIN GLCG"/>
    <property type="match status" value="1"/>
</dbReference>
<sequence>MEINLNESRQVVQQARAKAIQLNVNVNIAILDTAGHMKSFERMDDAFLGSMDIAIKKAKTASLFRTSSENVGEYLKPEAGTYGMTATNDGLVGFAGGLPILKNNEIIGYIGVSGGAVSEDLQIATAGAEILNQTQIQ</sequence>
<dbReference type="SUPFAM" id="SSF143744">
    <property type="entry name" value="GlcG-like"/>
    <property type="match status" value="1"/>
</dbReference>
<dbReference type="InterPro" id="IPR052517">
    <property type="entry name" value="GlcG_carb_metab_protein"/>
</dbReference>
<dbReference type="RefSeq" id="WP_089794748.1">
    <property type="nucleotide sequence ID" value="NZ_FOIU01000002.1"/>
</dbReference>
<reference evidence="2" key="1">
    <citation type="submission" date="2016-10" db="EMBL/GenBank/DDBJ databases">
        <authorList>
            <person name="Varghese N."/>
            <person name="Submissions S."/>
        </authorList>
    </citation>
    <scope>NUCLEOTIDE SEQUENCE [LARGE SCALE GENOMIC DNA]</scope>
    <source>
        <strain evidence="2">DSM 17724</strain>
    </source>
</reference>
<protein>
    <submittedName>
        <fullName evidence="1">Uncharacterized conserved protein GlcG, DUF336 family</fullName>
    </submittedName>
</protein>
<dbReference type="EMBL" id="FOIU01000002">
    <property type="protein sequence ID" value="SEW45067.1"/>
    <property type="molecule type" value="Genomic_DNA"/>
</dbReference>
<dbReference type="STRING" id="356305.SAMN05421841_3274"/>
<proteinExistence type="predicted"/>
<organism evidence="1 2">
    <name type="scientific">Chryseobacterium wanjuense</name>
    <dbReference type="NCBI Taxonomy" id="356305"/>
    <lineage>
        <taxon>Bacteria</taxon>
        <taxon>Pseudomonadati</taxon>
        <taxon>Bacteroidota</taxon>
        <taxon>Flavobacteriia</taxon>
        <taxon>Flavobacteriales</taxon>
        <taxon>Weeksellaceae</taxon>
        <taxon>Chryseobacterium group</taxon>
        <taxon>Chryseobacterium</taxon>
    </lineage>
</organism>
<keyword evidence="2" id="KW-1185">Reference proteome</keyword>
<accession>A0A1I0RUQ7</accession>
<dbReference type="OrthoDB" id="9778896at2"/>
<dbReference type="InterPro" id="IPR005624">
    <property type="entry name" value="PduO/GlcC-like"/>
</dbReference>
<dbReference type="AlphaFoldDB" id="A0A1I0RUQ7"/>
<dbReference type="Gene3D" id="3.30.450.150">
    <property type="entry name" value="Haem-degrading domain"/>
    <property type="match status" value="1"/>
</dbReference>